<dbReference type="InterPro" id="IPR011013">
    <property type="entry name" value="Gal_mutarotase_sf_dom"/>
</dbReference>
<comment type="caution">
    <text evidence="1">The sequence shown here is derived from an EMBL/GenBank/DDBJ whole genome shotgun (WGS) entry which is preliminary data.</text>
</comment>
<keyword evidence="2" id="KW-1185">Reference proteome</keyword>
<dbReference type="EMBL" id="BMJG01000005">
    <property type="protein sequence ID" value="GGC36735.1"/>
    <property type="molecule type" value="Genomic_DNA"/>
</dbReference>
<reference evidence="2" key="1">
    <citation type="journal article" date="2019" name="Int. J. Syst. Evol. Microbiol.">
        <title>The Global Catalogue of Microorganisms (GCM) 10K type strain sequencing project: providing services to taxonomists for standard genome sequencing and annotation.</title>
        <authorList>
            <consortium name="The Broad Institute Genomics Platform"/>
            <consortium name="The Broad Institute Genome Sequencing Center for Infectious Disease"/>
            <person name="Wu L."/>
            <person name="Ma J."/>
        </authorList>
    </citation>
    <scope>NUCLEOTIDE SEQUENCE [LARGE SCALE GENOMIC DNA]</scope>
    <source>
        <strain evidence="2">CGMCC 1.15472</strain>
    </source>
</reference>
<dbReference type="InterPro" id="IPR008183">
    <property type="entry name" value="Aldose_1/G6P_1-epimerase"/>
</dbReference>
<name>A0ABQ1M8Q2_9MICO</name>
<dbReference type="Proteomes" id="UP000632322">
    <property type="component" value="Unassembled WGS sequence"/>
</dbReference>
<accession>A0ABQ1M8Q2</accession>
<evidence type="ECO:0000313" key="1">
    <source>
        <dbReference type="EMBL" id="GGC36735.1"/>
    </source>
</evidence>
<sequence>MSPSGASSEILEVSSGPSRLRVARTGAELLSAEMAITSSASSANVLSRVDNSVEFICFGGETWPHHAPVLFPAICRHPDDTITVDGRPHRLGHHGFLRDFEFSVVSHADDEVVLRATDTAETHSQYPFSFVVDIAYRAVPTGFQVDFIVTNSGSDPMPYGLGWHPAFRRTNDDRPSVTWEEAPEHVHRVRENLLTETIHPPPHHGSVWPADASQFSAGGLICPVPVSSSVRCRLGGGRSVEMSWRGFDHLTLWSPPTGEGTSCRSAGDADLLCVEPWRGLPARADWTGEESDRVDLAKLNPGDSAAHTVRCTLSVSDTH</sequence>
<proteinExistence type="predicted"/>
<protein>
    <submittedName>
        <fullName evidence="1">Aldose 1-epimerase</fullName>
    </submittedName>
</protein>
<dbReference type="Pfam" id="PF01263">
    <property type="entry name" value="Aldose_epim"/>
    <property type="match status" value="1"/>
</dbReference>
<evidence type="ECO:0000313" key="2">
    <source>
        <dbReference type="Proteomes" id="UP000632322"/>
    </source>
</evidence>
<dbReference type="SUPFAM" id="SSF74650">
    <property type="entry name" value="Galactose mutarotase-like"/>
    <property type="match status" value="1"/>
</dbReference>
<gene>
    <name evidence="1" type="ORF">GCM10010974_18890</name>
</gene>
<organism evidence="1 2">
    <name type="scientific">Brevibacterium sediminis</name>
    <dbReference type="NCBI Taxonomy" id="1857024"/>
    <lineage>
        <taxon>Bacteria</taxon>
        <taxon>Bacillati</taxon>
        <taxon>Actinomycetota</taxon>
        <taxon>Actinomycetes</taxon>
        <taxon>Micrococcales</taxon>
        <taxon>Brevibacteriaceae</taxon>
        <taxon>Brevibacterium</taxon>
    </lineage>
</organism>
<dbReference type="InterPro" id="IPR014718">
    <property type="entry name" value="GH-type_carb-bd"/>
</dbReference>
<dbReference type="Gene3D" id="2.70.98.10">
    <property type="match status" value="1"/>
</dbReference>